<dbReference type="InterPro" id="IPR046335">
    <property type="entry name" value="LacI/GalR-like_sensor"/>
</dbReference>
<gene>
    <name evidence="5" type="ORF">HGA03_12580</name>
</gene>
<accession>A0A7X6QZQ1</accession>
<keyword evidence="1" id="KW-0805">Transcription regulation</keyword>
<dbReference type="CDD" id="cd01392">
    <property type="entry name" value="HTH_LacI"/>
    <property type="match status" value="1"/>
</dbReference>
<dbReference type="SUPFAM" id="SSF47413">
    <property type="entry name" value="lambda repressor-like DNA-binding domains"/>
    <property type="match status" value="1"/>
</dbReference>
<dbReference type="InterPro" id="IPR010982">
    <property type="entry name" value="Lambda_DNA-bd_dom_sf"/>
</dbReference>
<evidence type="ECO:0000256" key="3">
    <source>
        <dbReference type="ARBA" id="ARBA00023163"/>
    </source>
</evidence>
<organism evidence="5 6">
    <name type="scientific">Cellulomonas denverensis</name>
    <dbReference type="NCBI Taxonomy" id="264297"/>
    <lineage>
        <taxon>Bacteria</taxon>
        <taxon>Bacillati</taxon>
        <taxon>Actinomycetota</taxon>
        <taxon>Actinomycetes</taxon>
        <taxon>Micrococcales</taxon>
        <taxon>Cellulomonadaceae</taxon>
        <taxon>Cellulomonas</taxon>
    </lineage>
</organism>
<protein>
    <submittedName>
        <fullName evidence="5">LacI family transcriptional regulator</fullName>
    </submittedName>
</protein>
<dbReference type="PROSITE" id="PS50932">
    <property type="entry name" value="HTH_LACI_2"/>
    <property type="match status" value="1"/>
</dbReference>
<dbReference type="Pfam" id="PF00356">
    <property type="entry name" value="LacI"/>
    <property type="match status" value="1"/>
</dbReference>
<dbReference type="SUPFAM" id="SSF53822">
    <property type="entry name" value="Periplasmic binding protein-like I"/>
    <property type="match status" value="1"/>
</dbReference>
<dbReference type="SMART" id="SM00354">
    <property type="entry name" value="HTH_LACI"/>
    <property type="match status" value="1"/>
</dbReference>
<comment type="caution">
    <text evidence="5">The sequence shown here is derived from an EMBL/GenBank/DDBJ whole genome shotgun (WGS) entry which is preliminary data.</text>
</comment>
<dbReference type="AlphaFoldDB" id="A0A7X6QZQ1"/>
<evidence type="ECO:0000256" key="2">
    <source>
        <dbReference type="ARBA" id="ARBA00023125"/>
    </source>
</evidence>
<evidence type="ECO:0000259" key="4">
    <source>
        <dbReference type="PROSITE" id="PS50932"/>
    </source>
</evidence>
<name>A0A7X6QZQ1_9CELL</name>
<sequence length="345" mass="35986">MTSAPGRRATLSDVAAAAGVSKATASKALNGRDDVSADTRERVLDAVTAVGYRPTTDPRHPRDRRTLAVVFSLPASPYILGVFQGALAAATDAHADLLTRMAPDRPTRTQAAGARDWIADLRAAGVDAVVGLTLSVPDTLIRAAQEAGLPFVVVDPVDTRDRQLVSIGSSNWDGARTATDHLIGLGHRRIGWIGGPETSDAARERLYGYFAALDAAGLVPDPALIRCDQFTVGNGTRHAHDLLTAEHPPTAIMAADDELAVGTLAAAHALGIRVPDQLSICGFDDTPQAAWTTPPLTTVHQHLDDMGRIAVRTALAMCDGQAPASPRIELATSLTVRGSTGAAAG</sequence>
<keyword evidence="3" id="KW-0804">Transcription</keyword>
<dbReference type="InterPro" id="IPR000843">
    <property type="entry name" value="HTH_LacI"/>
</dbReference>
<evidence type="ECO:0000256" key="1">
    <source>
        <dbReference type="ARBA" id="ARBA00023015"/>
    </source>
</evidence>
<dbReference type="Proteomes" id="UP000581206">
    <property type="component" value="Unassembled WGS sequence"/>
</dbReference>
<dbReference type="PANTHER" id="PTHR30146:SF153">
    <property type="entry name" value="LACTOSE OPERON REPRESSOR"/>
    <property type="match status" value="1"/>
</dbReference>
<dbReference type="RefSeq" id="WP_168630628.1">
    <property type="nucleotide sequence ID" value="NZ_BONL01000006.1"/>
</dbReference>
<dbReference type="Gene3D" id="3.40.50.2300">
    <property type="match status" value="2"/>
</dbReference>
<keyword evidence="2" id="KW-0238">DNA-binding</keyword>
<evidence type="ECO:0000313" key="5">
    <source>
        <dbReference type="EMBL" id="NKY23499.1"/>
    </source>
</evidence>
<reference evidence="5 6" key="1">
    <citation type="submission" date="2020-04" db="EMBL/GenBank/DDBJ databases">
        <title>MicrobeNet Type strains.</title>
        <authorList>
            <person name="Nicholson A.C."/>
        </authorList>
    </citation>
    <scope>NUCLEOTIDE SEQUENCE [LARGE SCALE GENOMIC DNA]</scope>
    <source>
        <strain evidence="5 6">ATCC BAA-788</strain>
    </source>
</reference>
<keyword evidence="6" id="KW-1185">Reference proteome</keyword>
<proteinExistence type="predicted"/>
<dbReference type="GO" id="GO:0003700">
    <property type="term" value="F:DNA-binding transcription factor activity"/>
    <property type="evidence" value="ECO:0007669"/>
    <property type="project" value="TreeGrafter"/>
</dbReference>
<dbReference type="EMBL" id="JAAXOX010000006">
    <property type="protein sequence ID" value="NKY23499.1"/>
    <property type="molecule type" value="Genomic_DNA"/>
</dbReference>
<dbReference type="PANTHER" id="PTHR30146">
    <property type="entry name" value="LACI-RELATED TRANSCRIPTIONAL REPRESSOR"/>
    <property type="match status" value="1"/>
</dbReference>
<dbReference type="Gene3D" id="1.10.260.40">
    <property type="entry name" value="lambda repressor-like DNA-binding domains"/>
    <property type="match status" value="1"/>
</dbReference>
<dbReference type="PROSITE" id="PS00356">
    <property type="entry name" value="HTH_LACI_1"/>
    <property type="match status" value="1"/>
</dbReference>
<dbReference type="InterPro" id="IPR028082">
    <property type="entry name" value="Peripla_BP_I"/>
</dbReference>
<evidence type="ECO:0000313" key="6">
    <source>
        <dbReference type="Proteomes" id="UP000581206"/>
    </source>
</evidence>
<dbReference type="GO" id="GO:0000976">
    <property type="term" value="F:transcription cis-regulatory region binding"/>
    <property type="evidence" value="ECO:0007669"/>
    <property type="project" value="TreeGrafter"/>
</dbReference>
<feature type="domain" description="HTH lacI-type" evidence="4">
    <location>
        <begin position="9"/>
        <end position="54"/>
    </location>
</feature>
<dbReference type="Pfam" id="PF13377">
    <property type="entry name" value="Peripla_BP_3"/>
    <property type="match status" value="1"/>
</dbReference>